<dbReference type="InterPro" id="IPR029058">
    <property type="entry name" value="AB_hydrolase_fold"/>
</dbReference>
<dbReference type="GO" id="GO:0016747">
    <property type="term" value="F:acyltransferase activity, transferring groups other than amino-acyl groups"/>
    <property type="evidence" value="ECO:0007669"/>
    <property type="project" value="TreeGrafter"/>
</dbReference>
<dbReference type="SUPFAM" id="SSF53474">
    <property type="entry name" value="alpha/beta-Hydrolases"/>
    <property type="match status" value="1"/>
</dbReference>
<evidence type="ECO:0000313" key="2">
    <source>
        <dbReference type="Proteomes" id="UP000315971"/>
    </source>
</evidence>
<accession>A0A521B0J3</accession>
<dbReference type="Gene3D" id="3.40.50.1820">
    <property type="entry name" value="alpha/beta hydrolase"/>
    <property type="match status" value="1"/>
</dbReference>
<evidence type="ECO:0000313" key="1">
    <source>
        <dbReference type="EMBL" id="SMO40624.1"/>
    </source>
</evidence>
<keyword evidence="1" id="KW-0378">Hydrolase</keyword>
<reference evidence="1 2" key="1">
    <citation type="submission" date="2017-05" db="EMBL/GenBank/DDBJ databases">
        <authorList>
            <person name="Varghese N."/>
            <person name="Submissions S."/>
        </authorList>
    </citation>
    <scope>NUCLEOTIDE SEQUENCE [LARGE SCALE GENOMIC DNA]</scope>
    <source>
        <strain evidence="1 2">DSM 21342</strain>
    </source>
</reference>
<proteinExistence type="predicted"/>
<dbReference type="AlphaFoldDB" id="A0A521B0J3"/>
<name>A0A521B0J3_9SPHI</name>
<dbReference type="GO" id="GO:0016787">
    <property type="term" value="F:hydrolase activity"/>
    <property type="evidence" value="ECO:0007669"/>
    <property type="project" value="UniProtKB-KW"/>
</dbReference>
<dbReference type="InterPro" id="IPR050583">
    <property type="entry name" value="Mycobacterial_A85_antigen"/>
</dbReference>
<dbReference type="PANTHER" id="PTHR48098">
    <property type="entry name" value="ENTEROCHELIN ESTERASE-RELATED"/>
    <property type="match status" value="1"/>
</dbReference>
<protein>
    <submittedName>
        <fullName evidence="1">S-formylglutathione hydrolase FrmB</fullName>
    </submittedName>
</protein>
<dbReference type="InterPro" id="IPR000801">
    <property type="entry name" value="Esterase-like"/>
</dbReference>
<sequence>MLKDKMKLKIRLLFIVFLILIAFNESKAQDQFVLKSAKVPGPDTVWVFKPAGYSAEKNYPTVFLLHGWSGNYKQWNSIMNAQQYADEYGFIIVCPDGFYDSWYLNSPLKPHFQFVDFFYETLFPEIKSRYRVNENNVFITGLSMGGHGALTIFLEHPEVFKSAGSTSGGVVLAASGDKFGISRLLGDFSTSKATWDQFSIVNKIQKIAGTDKQIIFDCGTEDFFYEANNQLRKKCDELKINATYISQPGSHNRQYWAKAIKQELEFFKGLVD</sequence>
<dbReference type="PANTHER" id="PTHR48098:SF1">
    <property type="entry name" value="DIACYLGLYCEROL ACYLTRANSFERASE_MYCOLYLTRANSFERASE AG85A"/>
    <property type="match status" value="1"/>
</dbReference>
<organism evidence="1 2">
    <name type="scientific">Solitalea koreensis</name>
    <dbReference type="NCBI Taxonomy" id="543615"/>
    <lineage>
        <taxon>Bacteria</taxon>
        <taxon>Pseudomonadati</taxon>
        <taxon>Bacteroidota</taxon>
        <taxon>Sphingobacteriia</taxon>
        <taxon>Sphingobacteriales</taxon>
        <taxon>Sphingobacteriaceae</taxon>
        <taxon>Solitalea</taxon>
    </lineage>
</organism>
<dbReference type="OrthoDB" id="9803578at2"/>
<gene>
    <name evidence="1" type="ORF">SAMN06265350_101586</name>
</gene>
<dbReference type="Proteomes" id="UP000315971">
    <property type="component" value="Unassembled WGS sequence"/>
</dbReference>
<dbReference type="EMBL" id="FXSZ01000001">
    <property type="protein sequence ID" value="SMO40624.1"/>
    <property type="molecule type" value="Genomic_DNA"/>
</dbReference>
<keyword evidence="2" id="KW-1185">Reference proteome</keyword>
<dbReference type="Pfam" id="PF00756">
    <property type="entry name" value="Esterase"/>
    <property type="match status" value="1"/>
</dbReference>